<keyword evidence="3" id="KW-1185">Reference proteome</keyword>
<comment type="caution">
    <text evidence="2">The sequence shown here is derived from an EMBL/GenBank/DDBJ whole genome shotgun (WGS) entry which is preliminary data.</text>
</comment>
<proteinExistence type="predicted"/>
<reference evidence="2 3" key="1">
    <citation type="submission" date="2014-04" db="EMBL/GenBank/DDBJ databases">
        <title>Genome assembly of Hyalangium minutum DSM 14724.</title>
        <authorList>
            <person name="Sharma G."/>
            <person name="Subramanian S."/>
        </authorList>
    </citation>
    <scope>NUCLEOTIDE SEQUENCE [LARGE SCALE GENOMIC DNA]</scope>
    <source>
        <strain evidence="2 3">DSM 14724</strain>
    </source>
</reference>
<name>A0A085WKJ3_9BACT</name>
<evidence type="ECO:0000313" key="3">
    <source>
        <dbReference type="Proteomes" id="UP000028725"/>
    </source>
</evidence>
<gene>
    <name evidence="2" type="ORF">DB31_7443</name>
</gene>
<feature type="transmembrane region" description="Helical" evidence="1">
    <location>
        <begin position="6"/>
        <end position="27"/>
    </location>
</feature>
<protein>
    <submittedName>
        <fullName evidence="2">Uncharacterized protein</fullName>
    </submittedName>
</protein>
<dbReference type="AlphaFoldDB" id="A0A085WKJ3"/>
<evidence type="ECO:0000256" key="1">
    <source>
        <dbReference type="SAM" id="Phobius"/>
    </source>
</evidence>
<keyword evidence="1" id="KW-0812">Transmembrane</keyword>
<accession>A0A085WKJ3</accession>
<evidence type="ECO:0000313" key="2">
    <source>
        <dbReference type="EMBL" id="KFE68206.1"/>
    </source>
</evidence>
<keyword evidence="1" id="KW-1133">Transmembrane helix</keyword>
<organism evidence="2 3">
    <name type="scientific">Hyalangium minutum</name>
    <dbReference type="NCBI Taxonomy" id="394096"/>
    <lineage>
        <taxon>Bacteria</taxon>
        <taxon>Pseudomonadati</taxon>
        <taxon>Myxococcota</taxon>
        <taxon>Myxococcia</taxon>
        <taxon>Myxococcales</taxon>
        <taxon>Cystobacterineae</taxon>
        <taxon>Archangiaceae</taxon>
        <taxon>Hyalangium</taxon>
    </lineage>
</organism>
<dbReference type="EMBL" id="JMCB01000006">
    <property type="protein sequence ID" value="KFE68206.1"/>
    <property type="molecule type" value="Genomic_DNA"/>
</dbReference>
<dbReference type="Proteomes" id="UP000028725">
    <property type="component" value="Unassembled WGS sequence"/>
</dbReference>
<keyword evidence="1" id="KW-0472">Membrane</keyword>
<sequence length="37" mass="3785">MPGTTLASAVLAGGFLLGTAVVLVLALRGVTFERLLR</sequence>